<dbReference type="InterPro" id="IPR000866">
    <property type="entry name" value="AhpC/TSA"/>
</dbReference>
<feature type="domain" description="Thioredoxin" evidence="4">
    <location>
        <begin position="53"/>
        <end position="205"/>
    </location>
</feature>
<dbReference type="AlphaFoldDB" id="A0A5C6CAR6"/>
<dbReference type="GO" id="GO:0005509">
    <property type="term" value="F:calcium ion binding"/>
    <property type="evidence" value="ECO:0007669"/>
    <property type="project" value="InterPro"/>
</dbReference>
<feature type="compositionally biased region" description="Polar residues" evidence="2">
    <location>
        <begin position="612"/>
        <end position="625"/>
    </location>
</feature>
<dbReference type="Pfam" id="PF00578">
    <property type="entry name" value="AhpC-TSA"/>
    <property type="match status" value="1"/>
</dbReference>
<dbReference type="GO" id="GO:0005507">
    <property type="term" value="F:copper ion binding"/>
    <property type="evidence" value="ECO:0007669"/>
    <property type="project" value="InterPro"/>
</dbReference>
<dbReference type="OrthoDB" id="9788721at2"/>
<dbReference type="GO" id="GO:0016715">
    <property type="term" value="F:oxidoreductase activity, acting on paired donors, with incorporation or reduction of molecular oxygen, reduced ascorbate as one donor, and incorporation of one atom of oxygen"/>
    <property type="evidence" value="ECO:0007669"/>
    <property type="project" value="InterPro"/>
</dbReference>
<evidence type="ECO:0000259" key="3">
    <source>
        <dbReference type="PROSITE" id="PS50222"/>
    </source>
</evidence>
<dbReference type="Gene3D" id="2.60.120.230">
    <property type="match status" value="1"/>
</dbReference>
<dbReference type="PROSITE" id="PS51352">
    <property type="entry name" value="THIOREDOXIN_2"/>
    <property type="match status" value="1"/>
</dbReference>
<dbReference type="SUPFAM" id="SSF47473">
    <property type="entry name" value="EF-hand"/>
    <property type="match status" value="1"/>
</dbReference>
<dbReference type="Gene3D" id="2.60.120.310">
    <property type="entry name" value="Copper type II, ascorbate-dependent monooxygenase, N-terminal domain"/>
    <property type="match status" value="1"/>
</dbReference>
<dbReference type="PROSITE" id="PS00018">
    <property type="entry name" value="EF_HAND_1"/>
    <property type="match status" value="2"/>
</dbReference>
<organism evidence="5 6">
    <name type="scientific">Novipirellula galeiformis</name>
    <dbReference type="NCBI Taxonomy" id="2528004"/>
    <lineage>
        <taxon>Bacteria</taxon>
        <taxon>Pseudomonadati</taxon>
        <taxon>Planctomycetota</taxon>
        <taxon>Planctomycetia</taxon>
        <taxon>Pirellulales</taxon>
        <taxon>Pirellulaceae</taxon>
        <taxon>Novipirellula</taxon>
    </lineage>
</organism>
<dbReference type="CDD" id="cd00051">
    <property type="entry name" value="EFh"/>
    <property type="match status" value="1"/>
</dbReference>
<dbReference type="Proteomes" id="UP000316304">
    <property type="component" value="Unassembled WGS sequence"/>
</dbReference>
<dbReference type="Gene3D" id="3.40.30.10">
    <property type="entry name" value="Glutaredoxin"/>
    <property type="match status" value="1"/>
</dbReference>
<dbReference type="PANTHER" id="PTHR43640">
    <property type="entry name" value="OS07G0260300 PROTEIN"/>
    <property type="match status" value="1"/>
</dbReference>
<protein>
    <submittedName>
        <fullName evidence="5">Thiol-disulfide oxidoreductase</fullName>
    </submittedName>
</protein>
<keyword evidence="6" id="KW-1185">Reference proteome</keyword>
<dbReference type="InterPro" id="IPR036939">
    <property type="entry name" value="Cu2_ascorb_mOase_N_sf"/>
</dbReference>
<dbReference type="InterPro" id="IPR011992">
    <property type="entry name" value="EF-hand-dom_pair"/>
</dbReference>
<evidence type="ECO:0000256" key="1">
    <source>
        <dbReference type="ARBA" id="ARBA00023157"/>
    </source>
</evidence>
<dbReference type="Gene3D" id="1.10.238.10">
    <property type="entry name" value="EF-hand"/>
    <property type="match status" value="1"/>
</dbReference>
<dbReference type="EMBL" id="SJPT01000007">
    <property type="protein sequence ID" value="TWU21182.1"/>
    <property type="molecule type" value="Genomic_DNA"/>
</dbReference>
<reference evidence="5 6" key="1">
    <citation type="submission" date="2019-02" db="EMBL/GenBank/DDBJ databases">
        <title>Deep-cultivation of Planctomycetes and their phenomic and genomic characterization uncovers novel biology.</title>
        <authorList>
            <person name="Wiegand S."/>
            <person name="Jogler M."/>
            <person name="Boedeker C."/>
            <person name="Pinto D."/>
            <person name="Vollmers J."/>
            <person name="Rivas-Marin E."/>
            <person name="Kohn T."/>
            <person name="Peeters S.H."/>
            <person name="Heuer A."/>
            <person name="Rast P."/>
            <person name="Oberbeckmann S."/>
            <person name="Bunk B."/>
            <person name="Jeske O."/>
            <person name="Meyerdierks A."/>
            <person name="Storesund J.E."/>
            <person name="Kallscheuer N."/>
            <person name="Luecker S."/>
            <person name="Lage O.M."/>
            <person name="Pohl T."/>
            <person name="Merkel B.J."/>
            <person name="Hornburger P."/>
            <person name="Mueller R.-W."/>
            <person name="Bruemmer F."/>
            <person name="Labrenz M."/>
            <person name="Spormann A.M."/>
            <person name="Op Den Camp H."/>
            <person name="Overmann J."/>
            <person name="Amann R."/>
            <person name="Jetten M.S.M."/>
            <person name="Mascher T."/>
            <person name="Medema M.H."/>
            <person name="Devos D.P."/>
            <person name="Kaster A.-K."/>
            <person name="Ovreas L."/>
            <person name="Rohde M."/>
            <person name="Galperin M.Y."/>
            <person name="Jogler C."/>
        </authorList>
    </citation>
    <scope>NUCLEOTIDE SEQUENCE [LARGE SCALE GENOMIC DNA]</scope>
    <source>
        <strain evidence="5 6">Pla52o</strain>
    </source>
</reference>
<dbReference type="SUPFAM" id="SSF52833">
    <property type="entry name" value="Thioredoxin-like"/>
    <property type="match status" value="1"/>
</dbReference>
<evidence type="ECO:0000259" key="4">
    <source>
        <dbReference type="PROSITE" id="PS51352"/>
    </source>
</evidence>
<dbReference type="RefSeq" id="WP_146596276.1">
    <property type="nucleotide sequence ID" value="NZ_SJPT01000007.1"/>
</dbReference>
<name>A0A5C6CAR6_9BACT</name>
<dbReference type="InterPro" id="IPR008977">
    <property type="entry name" value="PHM/PNGase_F_dom_sf"/>
</dbReference>
<dbReference type="InterPro" id="IPR036249">
    <property type="entry name" value="Thioredoxin-like_sf"/>
</dbReference>
<evidence type="ECO:0000313" key="6">
    <source>
        <dbReference type="Proteomes" id="UP000316304"/>
    </source>
</evidence>
<evidence type="ECO:0000256" key="2">
    <source>
        <dbReference type="SAM" id="MobiDB-lite"/>
    </source>
</evidence>
<dbReference type="SUPFAM" id="SSF49742">
    <property type="entry name" value="PHM/PNGase F"/>
    <property type="match status" value="2"/>
</dbReference>
<gene>
    <name evidence="5" type="ORF">Pla52o_42160</name>
</gene>
<evidence type="ECO:0000313" key="5">
    <source>
        <dbReference type="EMBL" id="TWU21182.1"/>
    </source>
</evidence>
<dbReference type="GO" id="GO:0016209">
    <property type="term" value="F:antioxidant activity"/>
    <property type="evidence" value="ECO:0007669"/>
    <property type="project" value="InterPro"/>
</dbReference>
<dbReference type="InterPro" id="IPR018247">
    <property type="entry name" value="EF_Hand_1_Ca_BS"/>
</dbReference>
<sequence>MTGNDQLKQLDPSKQLDAGRGQTGNKILALLAAAVMISQWMIGFPTPTHATSPRLQNRVAPFSLPGSDGSAVAFSTDPSVKFHVLCFLGTECPLARIYGPRLVAMSDAFSPRGVQFIGINSNIQDSMQELQAYANDYGITFPIAKDYDRRVAVQAGATRTPEVFVIDRAGLVRYCGRIDDQYEPGIARSSATQHDLRDAIEALLSDQPVPTPQTTAMGCLIALPRTVADDPESHSKITYCDQVSRVLQRHCIECHREGQIGPFSLEQYDDVIGWADMSLEVIDQQRMPPWHANPEHGSFSNSRHMSDEDKQTLVDWVDAGMPYGDANELPPPISFVEGWQLPQSPDQIVTMSDTPFAVPADGTVEYQYFVVDPGFREDRWIRAAEVVPGNRAVVHHSIAFTRPPDGADVRDIGFLAAYVPGQRPNALPPGYAQRVRAGSKIVFQLHYTPNGKPSEDLTRIGLVFADPSEVTHEVFVLGGVEQEFEIPPGVADHAVQAEIAGFPKNGSLLSITPHMHLRGKSFRFSAQTKSGNETLLDVPAYDFNWQHNYSLSQPLPLDDVERLSFTAVFDNSADNPTNPDPSEYVTWGDQTWQEMAVTFVAVAKPRHPPENGTMSKHATSKQVSGKPQPLADRQHAWEEQASQFADQYITRFDSDGDGVLSKHELPDSVRMFGFRSFDHDRDGSIDREEIRAEKLQRLKRSR</sequence>
<feature type="domain" description="EF-hand" evidence="3">
    <location>
        <begin position="640"/>
        <end position="675"/>
    </location>
</feature>
<accession>A0A5C6CAR6</accession>
<comment type="caution">
    <text evidence="5">The sequence shown here is derived from an EMBL/GenBank/DDBJ whole genome shotgun (WGS) entry which is preliminary data.</text>
</comment>
<proteinExistence type="predicted"/>
<feature type="region of interest" description="Disordered" evidence="2">
    <location>
        <begin position="605"/>
        <end position="635"/>
    </location>
</feature>
<dbReference type="PANTHER" id="PTHR43640:SF1">
    <property type="entry name" value="THIOREDOXIN-DEPENDENT PEROXIREDOXIN"/>
    <property type="match status" value="1"/>
</dbReference>
<keyword evidence="1" id="KW-1015">Disulfide bond</keyword>
<dbReference type="PROSITE" id="PS50222">
    <property type="entry name" value="EF_HAND_2"/>
    <property type="match status" value="1"/>
</dbReference>
<dbReference type="InterPro" id="IPR014784">
    <property type="entry name" value="Cu2_ascorb_mOase-like_C"/>
</dbReference>
<dbReference type="InterPro" id="IPR047262">
    <property type="entry name" value="PRX-like1"/>
</dbReference>
<dbReference type="InterPro" id="IPR002048">
    <property type="entry name" value="EF_hand_dom"/>
</dbReference>
<dbReference type="InterPro" id="IPR013766">
    <property type="entry name" value="Thioredoxin_domain"/>
</dbReference>
<dbReference type="Pfam" id="PF13202">
    <property type="entry name" value="EF-hand_5"/>
    <property type="match status" value="2"/>
</dbReference>